<feature type="compositionally biased region" description="Acidic residues" evidence="6">
    <location>
        <begin position="89"/>
        <end position="98"/>
    </location>
</feature>
<proteinExistence type="predicted"/>
<keyword evidence="10" id="KW-1185">Reference proteome</keyword>
<evidence type="ECO:0000313" key="10">
    <source>
        <dbReference type="Proteomes" id="UP001174934"/>
    </source>
</evidence>
<evidence type="ECO:0000259" key="8">
    <source>
        <dbReference type="PROSITE" id="PS51194"/>
    </source>
</evidence>
<dbReference type="GO" id="GO:0005634">
    <property type="term" value="C:nucleus"/>
    <property type="evidence" value="ECO:0007669"/>
    <property type="project" value="UniProtKB-SubCell"/>
</dbReference>
<organism evidence="9 10">
    <name type="scientific">Bombardia bombarda</name>
    <dbReference type="NCBI Taxonomy" id="252184"/>
    <lineage>
        <taxon>Eukaryota</taxon>
        <taxon>Fungi</taxon>
        <taxon>Dikarya</taxon>
        <taxon>Ascomycota</taxon>
        <taxon>Pezizomycotina</taxon>
        <taxon>Sordariomycetes</taxon>
        <taxon>Sordariomycetidae</taxon>
        <taxon>Sordariales</taxon>
        <taxon>Lasiosphaeriaceae</taxon>
        <taxon>Bombardia</taxon>
    </lineage>
</organism>
<evidence type="ECO:0000259" key="7">
    <source>
        <dbReference type="PROSITE" id="PS51192"/>
    </source>
</evidence>
<evidence type="ECO:0000256" key="4">
    <source>
        <dbReference type="ARBA" id="ARBA00022840"/>
    </source>
</evidence>
<protein>
    <submittedName>
        <fullName evidence="9">P-loop containing nucleoside triphosphate hydrolase protein</fullName>
    </submittedName>
</protein>
<dbReference type="Pfam" id="PF00271">
    <property type="entry name" value="Helicase_C"/>
    <property type="match status" value="1"/>
</dbReference>
<dbReference type="InterPro" id="IPR000330">
    <property type="entry name" value="SNF2_N"/>
</dbReference>
<dbReference type="InterPro" id="IPR057931">
    <property type="entry name" value="RHH_ERCC6L2"/>
</dbReference>
<feature type="domain" description="Helicase C-terminal" evidence="8">
    <location>
        <begin position="569"/>
        <end position="731"/>
    </location>
</feature>
<evidence type="ECO:0000313" key="9">
    <source>
        <dbReference type="EMBL" id="KAK0635790.1"/>
    </source>
</evidence>
<dbReference type="GO" id="GO:0005524">
    <property type="term" value="F:ATP binding"/>
    <property type="evidence" value="ECO:0007669"/>
    <property type="project" value="InterPro"/>
</dbReference>
<dbReference type="InterPro" id="IPR029256">
    <property type="entry name" value="Heliccase-ass-bd"/>
</dbReference>
<reference evidence="9" key="1">
    <citation type="submission" date="2023-06" db="EMBL/GenBank/DDBJ databases">
        <title>Genome-scale phylogeny and comparative genomics of the fungal order Sordariales.</title>
        <authorList>
            <consortium name="Lawrence Berkeley National Laboratory"/>
            <person name="Hensen N."/>
            <person name="Bonometti L."/>
            <person name="Westerberg I."/>
            <person name="Brannstrom I.O."/>
            <person name="Guillou S."/>
            <person name="Cros-Aarteil S."/>
            <person name="Calhoun S."/>
            <person name="Haridas S."/>
            <person name="Kuo A."/>
            <person name="Mondo S."/>
            <person name="Pangilinan J."/>
            <person name="Riley R."/>
            <person name="LaButti K."/>
            <person name="Andreopoulos B."/>
            <person name="Lipzen A."/>
            <person name="Chen C."/>
            <person name="Yanf M."/>
            <person name="Daum C."/>
            <person name="Ng V."/>
            <person name="Clum A."/>
            <person name="Steindorff A."/>
            <person name="Ohm R."/>
            <person name="Martin F."/>
            <person name="Silar P."/>
            <person name="Natvig D."/>
            <person name="Lalanne C."/>
            <person name="Gautier V."/>
            <person name="Ament-velasquez S.L."/>
            <person name="Kruys A."/>
            <person name="Hutchinson M.I."/>
            <person name="Powell A.J."/>
            <person name="Barry K."/>
            <person name="Miller A.N."/>
            <person name="Grigoriev I.V."/>
            <person name="Debuchy R."/>
            <person name="Gladieux P."/>
            <person name="Thoren M.H."/>
            <person name="Johannesson H."/>
        </authorList>
    </citation>
    <scope>NUCLEOTIDE SEQUENCE</scope>
    <source>
        <strain evidence="9">SMH3391-2</strain>
    </source>
</reference>
<dbReference type="InterPro" id="IPR050496">
    <property type="entry name" value="SNF2_RAD54_helicase_repair"/>
</dbReference>
<dbReference type="AlphaFoldDB" id="A0AA39XMN4"/>
<dbReference type="SMART" id="SM00487">
    <property type="entry name" value="DEXDc"/>
    <property type="match status" value="1"/>
</dbReference>
<keyword evidence="5" id="KW-0539">Nucleus</keyword>
<sequence>MTWPGLQMANVAIEISDEEETASSVDSRGDARPTIKKSLGKRKLSFDFEEKVAWTDDDGDGDDDDTLQRRRATKRQATAKAKVRHADGNDDQEDDDEPSETHIPDYLQTRRTRFDRDRAILKTAGLKLPPDYSDIYFSDDDGRSKLEERPKFDESSGIKPSRPYKDVELEFSAGIIPASIAQYLRDYQIAGVKFLHQRFVYQRGCILGDDMGLGKTVQVAAFLAAAFGKTGDERDAKRMRKVRRAGDGDNWYPKVLIVCPGSLIQNWKNELNRWGWWHVDLYHGAGKEDVLHAARAGRIEIMITTYVTYKNSREAVNEVEWDCVVADECHLMKDRRSETTRAMEQVNSLCRIGLTGTAIQNKYEELWTLLNWTNPGHFGTLAEWHKAITLPLTVGQSHDATQAQLRMARITAKKLVENLLPEFFLRRMKTLIADQLPKKSDKVVFCPLTDIQREAYENFLEGSQVSLINSISDPCDCGSGRKKGWCCHKTLDDTGKSWMSLVFPTIMTLQKLANHLTLLIPSSADPNDKQSAELNALRTCVPDRWEDLYRNRDSMLNLANPEFCGKWKILRKLLTFWHDHADDSTGGGGGNKVLIFSHSVRLLRILQHLFHNTHYNVSFLDGSLSYEDRQRAVDDFNTDPAQFVFLISTKAGGVGLNITSANKVVIFDPHWNPAYDLQAQDRAYRIGQVRDVDVFRLVSAGTIEEIVYARQIYKQQQANIGYSASSERRYFKGVQQDSSRKGEIFGLGNLLCYHADQVVLREIVNKTNVAEARAGVALAEVDVEGIGKGDGEGELEFIKQEEGGEEEGEDGSGGVSQLAKLLVAENQEEVIKAAAASGNGNNRPPKSDAIAAILASAGVEYTHENSEVIGTSKVEAQLSRRAEANGSQDLRAAGGVDRALFEDDGAGGGSLRMHYKFRPPVDVMRRQFCSMAKEFGFQNATDFALVVESWTQEQRRNCLDTFYKIREVKLLEKELEGLKEEKKEEGEDVDVKKVLKSEPEPEPERIGMGSELGRSNDVSDKKMEDAEDVRDVDIKKEKEDSSAPSRPLGVVTAKMGQVGSRKIPTIFLDDDEDDEDDEL</sequence>
<dbReference type="Pfam" id="PF14773">
    <property type="entry name" value="VIGSSK"/>
    <property type="match status" value="1"/>
</dbReference>
<evidence type="ECO:0000256" key="6">
    <source>
        <dbReference type="SAM" id="MobiDB-lite"/>
    </source>
</evidence>
<dbReference type="InterPro" id="IPR038718">
    <property type="entry name" value="SNF2-like_sf"/>
</dbReference>
<accession>A0AA39XMN4</accession>
<keyword evidence="3 9" id="KW-0378">Hydrolase</keyword>
<comment type="subcellular location">
    <subcellularLocation>
        <location evidence="1">Nucleus</location>
    </subcellularLocation>
</comment>
<dbReference type="Pfam" id="PF25806">
    <property type="entry name" value="RHH_ERCC6L2"/>
    <property type="match status" value="1"/>
</dbReference>
<keyword evidence="4" id="KW-0067">ATP-binding</keyword>
<dbReference type="InterPro" id="IPR014001">
    <property type="entry name" value="Helicase_ATP-bd"/>
</dbReference>
<evidence type="ECO:0000256" key="3">
    <source>
        <dbReference type="ARBA" id="ARBA00022801"/>
    </source>
</evidence>
<dbReference type="Pfam" id="PF00176">
    <property type="entry name" value="SNF2-rel_dom"/>
    <property type="match status" value="1"/>
</dbReference>
<dbReference type="SMART" id="SM00490">
    <property type="entry name" value="HELICc"/>
    <property type="match status" value="1"/>
</dbReference>
<dbReference type="Gene3D" id="3.40.50.10810">
    <property type="entry name" value="Tandem AAA-ATPase domain"/>
    <property type="match status" value="1"/>
</dbReference>
<feature type="compositionally biased region" description="Basic and acidic residues" evidence="6">
    <location>
        <begin position="1017"/>
        <end position="1041"/>
    </location>
</feature>
<dbReference type="PROSITE" id="PS51192">
    <property type="entry name" value="HELICASE_ATP_BIND_1"/>
    <property type="match status" value="1"/>
</dbReference>
<feature type="region of interest" description="Disordered" evidence="6">
    <location>
        <begin position="54"/>
        <end position="108"/>
    </location>
</feature>
<dbReference type="PANTHER" id="PTHR45629">
    <property type="entry name" value="SNF2/RAD54 FAMILY MEMBER"/>
    <property type="match status" value="1"/>
</dbReference>
<dbReference type="InterPro" id="IPR001650">
    <property type="entry name" value="Helicase_C-like"/>
</dbReference>
<gene>
    <name evidence="9" type="ORF">B0T17DRAFT_604781</name>
</gene>
<feature type="domain" description="Helicase ATP-binding" evidence="7">
    <location>
        <begin position="196"/>
        <end position="376"/>
    </location>
</feature>
<dbReference type="EMBL" id="JAULSR010000001">
    <property type="protein sequence ID" value="KAK0635790.1"/>
    <property type="molecule type" value="Genomic_DNA"/>
</dbReference>
<dbReference type="InterPro" id="IPR049730">
    <property type="entry name" value="SNF2/RAD54-like_C"/>
</dbReference>
<name>A0AA39XMN4_9PEZI</name>
<feature type="compositionally biased region" description="Basic and acidic residues" evidence="6">
    <location>
        <begin position="981"/>
        <end position="1005"/>
    </location>
</feature>
<dbReference type="GO" id="GO:0016787">
    <property type="term" value="F:hydrolase activity"/>
    <property type="evidence" value="ECO:0007669"/>
    <property type="project" value="UniProtKB-KW"/>
</dbReference>
<keyword evidence="2" id="KW-0547">Nucleotide-binding</keyword>
<feature type="compositionally biased region" description="Acidic residues" evidence="6">
    <location>
        <begin position="55"/>
        <end position="65"/>
    </location>
</feature>
<dbReference type="Proteomes" id="UP001174934">
    <property type="component" value="Unassembled WGS sequence"/>
</dbReference>
<dbReference type="FunFam" id="3.40.50.10810:FF:000019">
    <property type="entry name" value="DNA excision repair protein ERCC-6-like 2 isoform X1"/>
    <property type="match status" value="1"/>
</dbReference>
<comment type="caution">
    <text evidence="9">The sequence shown here is derived from an EMBL/GenBank/DDBJ whole genome shotgun (WGS) entry which is preliminary data.</text>
</comment>
<evidence type="ECO:0000256" key="1">
    <source>
        <dbReference type="ARBA" id="ARBA00004123"/>
    </source>
</evidence>
<dbReference type="InterPro" id="IPR027417">
    <property type="entry name" value="P-loop_NTPase"/>
</dbReference>
<dbReference type="PROSITE" id="PS51194">
    <property type="entry name" value="HELICASE_CTER"/>
    <property type="match status" value="1"/>
</dbReference>
<feature type="region of interest" description="Disordered" evidence="6">
    <location>
        <begin position="14"/>
        <end position="34"/>
    </location>
</feature>
<feature type="region of interest" description="Disordered" evidence="6">
    <location>
        <begin position="981"/>
        <end position="1053"/>
    </location>
</feature>
<dbReference type="PANTHER" id="PTHR45629:SF7">
    <property type="entry name" value="DNA EXCISION REPAIR PROTEIN ERCC-6-RELATED"/>
    <property type="match status" value="1"/>
</dbReference>
<evidence type="ECO:0000256" key="5">
    <source>
        <dbReference type="ARBA" id="ARBA00023242"/>
    </source>
</evidence>
<dbReference type="SUPFAM" id="SSF52540">
    <property type="entry name" value="P-loop containing nucleoside triphosphate hydrolases"/>
    <property type="match status" value="2"/>
</dbReference>
<dbReference type="Gene3D" id="3.40.50.300">
    <property type="entry name" value="P-loop containing nucleotide triphosphate hydrolases"/>
    <property type="match status" value="1"/>
</dbReference>
<dbReference type="CDD" id="cd18793">
    <property type="entry name" value="SF2_C_SNF"/>
    <property type="match status" value="1"/>
</dbReference>
<evidence type="ECO:0000256" key="2">
    <source>
        <dbReference type="ARBA" id="ARBA00022741"/>
    </source>
</evidence>